<evidence type="ECO:0000256" key="1">
    <source>
        <dbReference type="ARBA" id="ARBA00004141"/>
    </source>
</evidence>
<dbReference type="InterPro" id="IPR004842">
    <property type="entry name" value="SLC12A_fam"/>
</dbReference>
<dbReference type="Gene3D" id="1.20.1740.10">
    <property type="entry name" value="Amino acid/polyamine transporter I"/>
    <property type="match status" value="1"/>
</dbReference>
<dbReference type="PANTHER" id="PTHR11827:SF48">
    <property type="entry name" value="GH09711P"/>
    <property type="match status" value="1"/>
</dbReference>
<dbReference type="GO" id="GO:0055064">
    <property type="term" value="P:chloride ion homeostasis"/>
    <property type="evidence" value="ECO:0007669"/>
    <property type="project" value="TreeGrafter"/>
</dbReference>
<dbReference type="GO" id="GO:0016020">
    <property type="term" value="C:membrane"/>
    <property type="evidence" value="ECO:0007669"/>
    <property type="project" value="UniProtKB-SubCell"/>
</dbReference>
<evidence type="ECO:0000259" key="7">
    <source>
        <dbReference type="Pfam" id="PF03522"/>
    </source>
</evidence>
<evidence type="ECO:0000313" key="9">
    <source>
        <dbReference type="RefSeq" id="XP_025406830.1"/>
    </source>
</evidence>
<evidence type="ECO:0000256" key="4">
    <source>
        <dbReference type="ARBA" id="ARBA00023136"/>
    </source>
</evidence>
<dbReference type="Pfam" id="PF00324">
    <property type="entry name" value="AA_permease"/>
    <property type="match status" value="1"/>
</dbReference>
<dbReference type="Pfam" id="PF03522">
    <property type="entry name" value="SLC12"/>
    <property type="match status" value="1"/>
</dbReference>
<dbReference type="AlphaFoldDB" id="A0A8B8F8S8"/>
<organism evidence="8 9">
    <name type="scientific">Sipha flava</name>
    <name type="common">yellow sugarcane aphid</name>
    <dbReference type="NCBI Taxonomy" id="143950"/>
    <lineage>
        <taxon>Eukaryota</taxon>
        <taxon>Metazoa</taxon>
        <taxon>Ecdysozoa</taxon>
        <taxon>Arthropoda</taxon>
        <taxon>Hexapoda</taxon>
        <taxon>Insecta</taxon>
        <taxon>Pterygota</taxon>
        <taxon>Neoptera</taxon>
        <taxon>Paraneoptera</taxon>
        <taxon>Hemiptera</taxon>
        <taxon>Sternorrhyncha</taxon>
        <taxon>Aphidomorpha</taxon>
        <taxon>Aphidoidea</taxon>
        <taxon>Aphididae</taxon>
        <taxon>Sipha</taxon>
    </lineage>
</organism>
<dbReference type="GO" id="GO:0008511">
    <property type="term" value="F:sodium:potassium:chloride symporter activity"/>
    <property type="evidence" value="ECO:0007669"/>
    <property type="project" value="TreeGrafter"/>
</dbReference>
<evidence type="ECO:0000259" key="6">
    <source>
        <dbReference type="Pfam" id="PF00324"/>
    </source>
</evidence>
<dbReference type="InterPro" id="IPR004841">
    <property type="entry name" value="AA-permease/SLC12A_dom"/>
</dbReference>
<comment type="subcellular location">
    <subcellularLocation>
        <location evidence="1">Membrane</location>
        <topology evidence="1">Multi-pass membrane protein</topology>
    </subcellularLocation>
</comment>
<evidence type="ECO:0000256" key="3">
    <source>
        <dbReference type="ARBA" id="ARBA00022989"/>
    </source>
</evidence>
<accession>A0A8B8F8S8</accession>
<evidence type="ECO:0000313" key="8">
    <source>
        <dbReference type="Proteomes" id="UP000694846"/>
    </source>
</evidence>
<reference evidence="9" key="1">
    <citation type="submission" date="2025-08" db="UniProtKB">
        <authorList>
            <consortium name="RefSeq"/>
        </authorList>
    </citation>
    <scope>IDENTIFICATION</scope>
</reference>
<dbReference type="RefSeq" id="XP_025406830.1">
    <property type="nucleotide sequence ID" value="XM_025551045.1"/>
</dbReference>
<dbReference type="GO" id="GO:0006884">
    <property type="term" value="P:cell volume homeostasis"/>
    <property type="evidence" value="ECO:0007669"/>
    <property type="project" value="TreeGrafter"/>
</dbReference>
<protein>
    <submittedName>
        <fullName evidence="9">Bumetanide-sensitive sodium-(Potassium)-chloride cotransporter-like isoform X1</fullName>
    </submittedName>
</protein>
<sequence length="603" mass="68116">MDDEAKIQDVLVVFIVGAIFDIIIGSFIGPTSDIDIASGFTGFSMKTLKENWYSDYRIQDNSQQSFFTIFAIFFPSVTGIQAGANISGDLKDPSTSIPKGTLLSIAITITSYVILVIVPGAVHLREASGYPNELPNNFYLNCSLRVCSEGLYHNANLMQTISLWPYLIYLGCFSATLSTALTSLIAVPKILQRMGQDNIYPFLKYLAKGYGKSNEPYRAHILAILTSSIFIFMGELNAIASFISTIYLCAYALLNLCTFHVAYFKPLGWRPSYKLYNQWLSLAGAIICLTIMILIDKTMSIVVGCMIGFLYMIAAKKKDDINWGSSKQIQQIKTIINNMYKANTVQYHVKNYAPNIMVLSGDPESRKELVSLAHLITNNNGLQMCINVNKEPLVYEEKQLLVKKGVHWLKKSGIKSLYNVLDGIHLDIGVRMMYSCGYGILKPNIILVGYKNNWFDYVDEDIQTYLNTINTANINGLATIIVRFPSTNKSDTTIENSENRKSAMNKKMQYSESEKFHNKPLISEEKEVQSEVFDCFIKIQESQFSFVKKRNNGTVDIWWLFNNGGLALIVAHIFKSCDIWKKCKFRIFGVTYDIEKLNTEKNK</sequence>
<dbReference type="PANTHER" id="PTHR11827">
    <property type="entry name" value="SOLUTE CARRIER FAMILY 12, CATION COTRANSPORTERS"/>
    <property type="match status" value="1"/>
</dbReference>
<keyword evidence="4 5" id="KW-0472">Membrane</keyword>
<dbReference type="GO" id="GO:0055075">
    <property type="term" value="P:potassium ion homeostasis"/>
    <property type="evidence" value="ECO:0007669"/>
    <property type="project" value="TreeGrafter"/>
</dbReference>
<gene>
    <name evidence="9" type="primary">LOC112680832</name>
</gene>
<feature type="domain" description="SLC12A transporter C-terminal" evidence="7">
    <location>
        <begin position="366"/>
        <end position="514"/>
    </location>
</feature>
<feature type="transmembrane region" description="Helical" evidence="5">
    <location>
        <begin position="166"/>
        <end position="187"/>
    </location>
</feature>
<dbReference type="InterPro" id="IPR018491">
    <property type="entry name" value="SLC12_C"/>
</dbReference>
<feature type="transmembrane region" description="Helical" evidence="5">
    <location>
        <begin position="66"/>
        <end position="88"/>
    </location>
</feature>
<feature type="transmembrane region" description="Helical" evidence="5">
    <location>
        <begin position="7"/>
        <end position="28"/>
    </location>
</feature>
<dbReference type="GeneID" id="112680832"/>
<dbReference type="Proteomes" id="UP000694846">
    <property type="component" value="Unplaced"/>
</dbReference>
<feature type="transmembrane region" description="Helical" evidence="5">
    <location>
        <begin position="299"/>
        <end position="315"/>
    </location>
</feature>
<evidence type="ECO:0000256" key="5">
    <source>
        <dbReference type="SAM" id="Phobius"/>
    </source>
</evidence>
<evidence type="ECO:0000256" key="2">
    <source>
        <dbReference type="ARBA" id="ARBA00022692"/>
    </source>
</evidence>
<dbReference type="GO" id="GO:0055078">
    <property type="term" value="P:sodium ion homeostasis"/>
    <property type="evidence" value="ECO:0007669"/>
    <property type="project" value="TreeGrafter"/>
</dbReference>
<feature type="domain" description="Amino acid permease/ SLC12A" evidence="6">
    <location>
        <begin position="4"/>
        <end position="355"/>
    </location>
</feature>
<keyword evidence="2 5" id="KW-0812">Transmembrane</keyword>
<keyword evidence="3 5" id="KW-1133">Transmembrane helix</keyword>
<feature type="transmembrane region" description="Helical" evidence="5">
    <location>
        <begin position="100"/>
        <end position="122"/>
    </location>
</feature>
<feature type="transmembrane region" description="Helical" evidence="5">
    <location>
        <begin position="239"/>
        <end position="263"/>
    </location>
</feature>
<keyword evidence="8" id="KW-1185">Reference proteome</keyword>
<name>A0A8B8F8S8_9HEMI</name>
<dbReference type="OrthoDB" id="2020542at2759"/>
<dbReference type="GO" id="GO:1990573">
    <property type="term" value="P:potassium ion import across plasma membrane"/>
    <property type="evidence" value="ECO:0007669"/>
    <property type="project" value="TreeGrafter"/>
</dbReference>
<proteinExistence type="predicted"/>